<dbReference type="Proteomes" id="UP000694559">
    <property type="component" value="Unplaced"/>
</dbReference>
<protein>
    <submittedName>
        <fullName evidence="2">Uncharacterized protein</fullName>
    </submittedName>
</protein>
<keyword evidence="3" id="KW-1185">Reference proteome</keyword>
<feature type="compositionally biased region" description="Basic and acidic residues" evidence="1">
    <location>
        <begin position="7"/>
        <end position="25"/>
    </location>
</feature>
<dbReference type="Gene3D" id="3.40.50.300">
    <property type="entry name" value="P-loop containing nucleotide triphosphate hydrolases"/>
    <property type="match status" value="1"/>
</dbReference>
<feature type="region of interest" description="Disordered" evidence="1">
    <location>
        <begin position="1"/>
        <end position="25"/>
    </location>
</feature>
<organism evidence="2 3">
    <name type="scientific">Naja naja</name>
    <name type="common">Indian cobra</name>
    <dbReference type="NCBI Taxonomy" id="35670"/>
    <lineage>
        <taxon>Eukaryota</taxon>
        <taxon>Metazoa</taxon>
        <taxon>Chordata</taxon>
        <taxon>Craniata</taxon>
        <taxon>Vertebrata</taxon>
        <taxon>Euteleostomi</taxon>
        <taxon>Lepidosauria</taxon>
        <taxon>Squamata</taxon>
        <taxon>Bifurcata</taxon>
        <taxon>Unidentata</taxon>
        <taxon>Episquamata</taxon>
        <taxon>Toxicofera</taxon>
        <taxon>Serpentes</taxon>
        <taxon>Colubroidea</taxon>
        <taxon>Elapidae</taxon>
        <taxon>Elapinae</taxon>
        <taxon>Naja</taxon>
    </lineage>
</organism>
<accession>A0A8C6VGN7</accession>
<dbReference type="InterPro" id="IPR027417">
    <property type="entry name" value="P-loop_NTPase"/>
</dbReference>
<evidence type="ECO:0000313" key="2">
    <source>
        <dbReference type="Ensembl" id="ENSNNAP00000003842.1"/>
    </source>
</evidence>
<evidence type="ECO:0000313" key="3">
    <source>
        <dbReference type="Proteomes" id="UP000694559"/>
    </source>
</evidence>
<sequence length="81" mass="9611">MGMCYTAKKENSRIKEKADRKRSQSIDKSLKAEKREYKQTHRLLLLGEREQGWFVRALELPDPLSSLLLISLYPFWVCLLR</sequence>
<dbReference type="Ensembl" id="ENSNNAT00000004021.1">
    <property type="protein sequence ID" value="ENSNNAP00000003842.1"/>
    <property type="gene ID" value="ENSNNAG00000002615.1"/>
</dbReference>
<reference evidence="2" key="2">
    <citation type="submission" date="2025-09" db="UniProtKB">
        <authorList>
            <consortium name="Ensembl"/>
        </authorList>
    </citation>
    <scope>IDENTIFICATION</scope>
</reference>
<proteinExistence type="predicted"/>
<dbReference type="AlphaFoldDB" id="A0A8C6VGN7"/>
<name>A0A8C6VGN7_NAJNA</name>
<dbReference type="OrthoDB" id="5817230at2759"/>
<evidence type="ECO:0000256" key="1">
    <source>
        <dbReference type="SAM" id="MobiDB-lite"/>
    </source>
</evidence>
<reference evidence="2" key="1">
    <citation type="submission" date="2025-08" db="UniProtKB">
        <authorList>
            <consortium name="Ensembl"/>
        </authorList>
    </citation>
    <scope>IDENTIFICATION</scope>
</reference>